<dbReference type="EMBL" id="REGN01003900">
    <property type="protein sequence ID" value="RNA20201.1"/>
    <property type="molecule type" value="Genomic_DNA"/>
</dbReference>
<name>A0A3M7R9U8_BRAPC</name>
<sequence>LSRCHRRADVTYALIVKLCLTYNSFKFRITNIYTTNIAQKIFENIRSLARTFEKKKFKSGFIWTELDERPEMFGMYGNISEQKFETITRQKKSFDQLNLLNFQNYQGKDNHEEEELSNHNYATNGPTNFRKQNKKTIVPKFQKKFGKFFWLNLVYNNEMHTGCILCKRGLQYRGHFYNTVGCLI</sequence>
<proteinExistence type="predicted"/>
<accession>A0A3M7R9U8</accession>
<reference evidence="1 2" key="1">
    <citation type="journal article" date="2018" name="Sci. Rep.">
        <title>Genomic signatures of local adaptation to the degree of environmental predictability in rotifers.</title>
        <authorList>
            <person name="Franch-Gras L."/>
            <person name="Hahn C."/>
            <person name="Garcia-Roger E.M."/>
            <person name="Carmona M.J."/>
            <person name="Serra M."/>
            <person name="Gomez A."/>
        </authorList>
    </citation>
    <scope>NUCLEOTIDE SEQUENCE [LARGE SCALE GENOMIC DNA]</scope>
    <source>
        <strain evidence="1">HYR1</strain>
    </source>
</reference>
<protein>
    <submittedName>
        <fullName evidence="1">Uncharacterized protein</fullName>
    </submittedName>
</protein>
<keyword evidence="2" id="KW-1185">Reference proteome</keyword>
<comment type="caution">
    <text evidence="1">The sequence shown here is derived from an EMBL/GenBank/DDBJ whole genome shotgun (WGS) entry which is preliminary data.</text>
</comment>
<gene>
    <name evidence="1" type="ORF">BpHYR1_043199</name>
</gene>
<organism evidence="1 2">
    <name type="scientific">Brachionus plicatilis</name>
    <name type="common">Marine rotifer</name>
    <name type="synonym">Brachionus muelleri</name>
    <dbReference type="NCBI Taxonomy" id="10195"/>
    <lineage>
        <taxon>Eukaryota</taxon>
        <taxon>Metazoa</taxon>
        <taxon>Spiralia</taxon>
        <taxon>Gnathifera</taxon>
        <taxon>Rotifera</taxon>
        <taxon>Eurotatoria</taxon>
        <taxon>Monogononta</taxon>
        <taxon>Pseudotrocha</taxon>
        <taxon>Ploima</taxon>
        <taxon>Brachionidae</taxon>
        <taxon>Brachionus</taxon>
    </lineage>
</organism>
<feature type="non-terminal residue" evidence="1">
    <location>
        <position position="1"/>
    </location>
</feature>
<dbReference type="AlphaFoldDB" id="A0A3M7R9U8"/>
<dbReference type="Proteomes" id="UP000276133">
    <property type="component" value="Unassembled WGS sequence"/>
</dbReference>
<evidence type="ECO:0000313" key="1">
    <source>
        <dbReference type="EMBL" id="RNA20201.1"/>
    </source>
</evidence>
<evidence type="ECO:0000313" key="2">
    <source>
        <dbReference type="Proteomes" id="UP000276133"/>
    </source>
</evidence>